<dbReference type="AlphaFoldDB" id="A0AA96WUZ0"/>
<gene>
    <name evidence="2" type="ORF">HJG54_14270</name>
</gene>
<dbReference type="EMBL" id="CP053586">
    <property type="protein sequence ID" value="WNZ23907.1"/>
    <property type="molecule type" value="Genomic_DNA"/>
</dbReference>
<organism evidence="2">
    <name type="scientific">Leptolyngbya sp. NK1-12</name>
    <dbReference type="NCBI Taxonomy" id="2547451"/>
    <lineage>
        <taxon>Bacteria</taxon>
        <taxon>Bacillati</taxon>
        <taxon>Cyanobacteriota</taxon>
        <taxon>Cyanophyceae</taxon>
        <taxon>Leptolyngbyales</taxon>
        <taxon>Leptolyngbyaceae</taxon>
        <taxon>Leptolyngbya group</taxon>
        <taxon>Leptolyngbya</taxon>
    </lineage>
</organism>
<name>A0AA96WUZ0_9CYAN</name>
<evidence type="ECO:0000313" key="2">
    <source>
        <dbReference type="EMBL" id="WNZ23907.1"/>
    </source>
</evidence>
<accession>A0AA96WUZ0</accession>
<sequence>MIAVRTEQGLRPAINRPSGEPGRSEYPPAPANLSMRCVAPPHLKYNITCIEGGVLLSIWEPAPKSDVRVKPFLFMTRHRLPSELEAKKLLAHYLSVYKKATQTTPQM</sequence>
<evidence type="ECO:0000256" key="1">
    <source>
        <dbReference type="SAM" id="MobiDB-lite"/>
    </source>
</evidence>
<protein>
    <submittedName>
        <fullName evidence="2">Uncharacterized protein</fullName>
    </submittedName>
</protein>
<reference evidence="2" key="1">
    <citation type="submission" date="2020-05" db="EMBL/GenBank/DDBJ databases">
        <authorList>
            <person name="Zhu T."/>
            <person name="Keshari N."/>
            <person name="Lu X."/>
        </authorList>
    </citation>
    <scope>NUCLEOTIDE SEQUENCE</scope>
    <source>
        <strain evidence="2">NK1-12</strain>
    </source>
</reference>
<dbReference type="RefSeq" id="WP_036005550.1">
    <property type="nucleotide sequence ID" value="NZ_CP053586.1"/>
</dbReference>
<proteinExistence type="predicted"/>
<feature type="region of interest" description="Disordered" evidence="1">
    <location>
        <begin position="1"/>
        <end position="31"/>
    </location>
</feature>